<dbReference type="InterPro" id="IPR012951">
    <property type="entry name" value="BBE"/>
</dbReference>
<accession>A0A2V5HKD1</accession>
<keyword evidence="8" id="KW-1185">Reference proteome</keyword>
<feature type="compositionally biased region" description="Gly residues" evidence="5">
    <location>
        <begin position="210"/>
        <end position="232"/>
    </location>
</feature>
<name>A0A2V5HKD1_ASPV1</name>
<evidence type="ECO:0000256" key="1">
    <source>
        <dbReference type="ARBA" id="ARBA00001974"/>
    </source>
</evidence>
<dbReference type="Proteomes" id="UP000249829">
    <property type="component" value="Unassembled WGS sequence"/>
</dbReference>
<feature type="region of interest" description="Disordered" evidence="5">
    <location>
        <begin position="210"/>
        <end position="239"/>
    </location>
</feature>
<evidence type="ECO:0000256" key="5">
    <source>
        <dbReference type="SAM" id="MobiDB-lite"/>
    </source>
</evidence>
<evidence type="ECO:0000313" key="8">
    <source>
        <dbReference type="Proteomes" id="UP000249829"/>
    </source>
</evidence>
<dbReference type="InterPro" id="IPR050416">
    <property type="entry name" value="FAD-linked_Oxidoreductase"/>
</dbReference>
<dbReference type="EMBL" id="KZ825166">
    <property type="protein sequence ID" value="PYI16630.1"/>
    <property type="molecule type" value="Genomic_DNA"/>
</dbReference>
<dbReference type="AlphaFoldDB" id="A0A2V5HKD1"/>
<dbReference type="Gene3D" id="3.40.462.20">
    <property type="match status" value="1"/>
</dbReference>
<keyword evidence="3" id="KW-0274">FAD</keyword>
<dbReference type="PANTHER" id="PTHR42973">
    <property type="entry name" value="BINDING OXIDOREDUCTASE, PUTATIVE (AFU_ORTHOLOGUE AFUA_1G17690)-RELATED"/>
    <property type="match status" value="1"/>
</dbReference>
<feature type="domain" description="Berberine/berberine-like" evidence="6">
    <location>
        <begin position="308"/>
        <end position="352"/>
    </location>
</feature>
<dbReference type="SUPFAM" id="SSF55103">
    <property type="entry name" value="FAD-linked oxidases, C-terminal domain"/>
    <property type="match status" value="1"/>
</dbReference>
<dbReference type="Pfam" id="PF08031">
    <property type="entry name" value="BBE"/>
    <property type="match status" value="1"/>
</dbReference>
<evidence type="ECO:0000256" key="4">
    <source>
        <dbReference type="ARBA" id="ARBA00023002"/>
    </source>
</evidence>
<dbReference type="Gene3D" id="3.30.465.10">
    <property type="match status" value="1"/>
</dbReference>
<keyword evidence="4" id="KW-0560">Oxidoreductase</keyword>
<proteinExistence type="predicted"/>
<evidence type="ECO:0000259" key="6">
    <source>
        <dbReference type="Pfam" id="PF08031"/>
    </source>
</evidence>
<evidence type="ECO:0000256" key="2">
    <source>
        <dbReference type="ARBA" id="ARBA00022630"/>
    </source>
</evidence>
<dbReference type="PANTHER" id="PTHR42973:SF39">
    <property type="entry name" value="FAD-BINDING PCMH-TYPE DOMAIN-CONTAINING PROTEIN"/>
    <property type="match status" value="1"/>
</dbReference>
<organism evidence="7 8">
    <name type="scientific">Aspergillus violaceofuscus (strain CBS 115571)</name>
    <dbReference type="NCBI Taxonomy" id="1450538"/>
    <lineage>
        <taxon>Eukaryota</taxon>
        <taxon>Fungi</taxon>
        <taxon>Dikarya</taxon>
        <taxon>Ascomycota</taxon>
        <taxon>Pezizomycotina</taxon>
        <taxon>Eurotiomycetes</taxon>
        <taxon>Eurotiomycetidae</taxon>
        <taxon>Eurotiales</taxon>
        <taxon>Aspergillaceae</taxon>
        <taxon>Aspergillus</taxon>
    </lineage>
</organism>
<feature type="compositionally biased region" description="Basic residues" evidence="5">
    <location>
        <begin position="1"/>
        <end position="12"/>
    </location>
</feature>
<dbReference type="STRING" id="1450538.A0A2V5HKD1"/>
<sequence length="404" mass="45117">MPSKRKGAKRGGNRSQPESQPQPQASPYPYFNPDPHPHPHPHPNPRPPKRRIPLLEARDSLIDRLRRHLEAHAHPGIVGAGPPPCQHALCVSCIGGAEARACLDLLASFAGTQHEDAGLRPGDVCLGLWRTTAHHRKFLLEHGASLFPQGWLTRPSISRGGGWFVVEGYRICVEVMEAVILPFERGRYATLRLDLPREMEQWGTRRGVWGGGQGSYAEAGGEGQGEGGGDGGAKPHHEDGERHVLWDHIGKQTERQPADATAFPWRKGEYVFSLKTSWTDETKEKEMIEHVQTLRDKLKGFAIDKKAAYANFIDKTLGNWWEAYYGANYPRLRTLKQTYDPNNFFEFHQSIRGPSQEHPVVHARPPGEQDSVALPKSQLTGEDMGSFRVDMVSVDLHGLPDDAY</sequence>
<feature type="compositionally biased region" description="Basic residues" evidence="5">
    <location>
        <begin position="38"/>
        <end position="51"/>
    </location>
</feature>
<dbReference type="InterPro" id="IPR016164">
    <property type="entry name" value="FAD-linked_Oxase-like_C"/>
</dbReference>
<keyword evidence="2" id="KW-0285">Flavoprotein</keyword>
<comment type="cofactor">
    <cofactor evidence="1">
        <name>FAD</name>
        <dbReference type="ChEBI" id="CHEBI:57692"/>
    </cofactor>
</comment>
<evidence type="ECO:0000313" key="7">
    <source>
        <dbReference type="EMBL" id="PYI16630.1"/>
    </source>
</evidence>
<protein>
    <submittedName>
        <fullName evidence="7">BBE-domain-containing protein</fullName>
    </submittedName>
</protein>
<gene>
    <name evidence="7" type="ORF">BO99DRAFT_435221</name>
</gene>
<dbReference type="InterPro" id="IPR016169">
    <property type="entry name" value="FAD-bd_PCMH_sub2"/>
</dbReference>
<feature type="compositionally biased region" description="Pro residues" evidence="5">
    <location>
        <begin position="24"/>
        <end position="34"/>
    </location>
</feature>
<dbReference type="GO" id="GO:0050660">
    <property type="term" value="F:flavin adenine dinucleotide binding"/>
    <property type="evidence" value="ECO:0007669"/>
    <property type="project" value="InterPro"/>
</dbReference>
<reference evidence="7 8" key="1">
    <citation type="submission" date="2018-02" db="EMBL/GenBank/DDBJ databases">
        <title>The genomes of Aspergillus section Nigri reveals drivers in fungal speciation.</title>
        <authorList>
            <consortium name="DOE Joint Genome Institute"/>
            <person name="Vesth T.C."/>
            <person name="Nybo J."/>
            <person name="Theobald S."/>
            <person name="Brandl J."/>
            <person name="Frisvad J.C."/>
            <person name="Nielsen K.F."/>
            <person name="Lyhne E.K."/>
            <person name="Kogle M.E."/>
            <person name="Kuo A."/>
            <person name="Riley R."/>
            <person name="Clum A."/>
            <person name="Nolan M."/>
            <person name="Lipzen A."/>
            <person name="Salamov A."/>
            <person name="Henrissat B."/>
            <person name="Wiebenga A."/>
            <person name="De vries R.P."/>
            <person name="Grigoriev I.V."/>
            <person name="Mortensen U.H."/>
            <person name="Andersen M.R."/>
            <person name="Baker S.E."/>
        </authorList>
    </citation>
    <scope>NUCLEOTIDE SEQUENCE [LARGE SCALE GENOMIC DNA]</scope>
    <source>
        <strain evidence="7 8">CBS 115571</strain>
    </source>
</reference>
<dbReference type="GO" id="GO:0016491">
    <property type="term" value="F:oxidoreductase activity"/>
    <property type="evidence" value="ECO:0007669"/>
    <property type="project" value="UniProtKB-KW"/>
</dbReference>
<feature type="region of interest" description="Disordered" evidence="5">
    <location>
        <begin position="1"/>
        <end position="51"/>
    </location>
</feature>
<evidence type="ECO:0000256" key="3">
    <source>
        <dbReference type="ARBA" id="ARBA00022827"/>
    </source>
</evidence>